<dbReference type="VEuPathDB" id="TrichDB:TVAGG3_0795540"/>
<accession>A2FN98</accession>
<reference evidence="1" key="1">
    <citation type="submission" date="2006-10" db="EMBL/GenBank/DDBJ databases">
        <authorList>
            <person name="Amadeo P."/>
            <person name="Zhao Q."/>
            <person name="Wortman J."/>
            <person name="Fraser-Liggett C."/>
            <person name="Carlton J."/>
        </authorList>
    </citation>
    <scope>NUCLEOTIDE SEQUENCE</scope>
    <source>
        <strain evidence="1">G3</strain>
    </source>
</reference>
<dbReference type="VEuPathDB" id="TrichDB:TVAG_336120"/>
<dbReference type="InParanoid" id="A2FN98"/>
<dbReference type="RefSeq" id="XP_001306556.1">
    <property type="nucleotide sequence ID" value="XM_001306555.1"/>
</dbReference>
<gene>
    <name evidence="1" type="ORF">TVAG_336120</name>
</gene>
<name>A2FN98_TRIV3</name>
<evidence type="ECO:0000313" key="2">
    <source>
        <dbReference type="Proteomes" id="UP000001542"/>
    </source>
</evidence>
<protein>
    <submittedName>
        <fullName evidence="1">Uncharacterized protein</fullName>
    </submittedName>
</protein>
<reference evidence="1" key="2">
    <citation type="journal article" date="2007" name="Science">
        <title>Draft genome sequence of the sexually transmitted pathogen Trichomonas vaginalis.</title>
        <authorList>
            <person name="Carlton J.M."/>
            <person name="Hirt R.P."/>
            <person name="Silva J.C."/>
            <person name="Delcher A.L."/>
            <person name="Schatz M."/>
            <person name="Zhao Q."/>
            <person name="Wortman J.R."/>
            <person name="Bidwell S.L."/>
            <person name="Alsmark U.C.M."/>
            <person name="Besteiro S."/>
            <person name="Sicheritz-Ponten T."/>
            <person name="Noel C.J."/>
            <person name="Dacks J.B."/>
            <person name="Foster P.G."/>
            <person name="Simillion C."/>
            <person name="Van de Peer Y."/>
            <person name="Miranda-Saavedra D."/>
            <person name="Barton G.J."/>
            <person name="Westrop G.D."/>
            <person name="Mueller S."/>
            <person name="Dessi D."/>
            <person name="Fiori P.L."/>
            <person name="Ren Q."/>
            <person name="Paulsen I."/>
            <person name="Zhang H."/>
            <person name="Bastida-Corcuera F.D."/>
            <person name="Simoes-Barbosa A."/>
            <person name="Brown M.T."/>
            <person name="Hayes R.D."/>
            <person name="Mukherjee M."/>
            <person name="Okumura C.Y."/>
            <person name="Schneider R."/>
            <person name="Smith A.J."/>
            <person name="Vanacova S."/>
            <person name="Villalvazo M."/>
            <person name="Haas B.J."/>
            <person name="Pertea M."/>
            <person name="Feldblyum T.V."/>
            <person name="Utterback T.R."/>
            <person name="Shu C.L."/>
            <person name="Osoegawa K."/>
            <person name="de Jong P.J."/>
            <person name="Hrdy I."/>
            <person name="Horvathova L."/>
            <person name="Zubacova Z."/>
            <person name="Dolezal P."/>
            <person name="Malik S.B."/>
            <person name="Logsdon J.M. Jr."/>
            <person name="Henze K."/>
            <person name="Gupta A."/>
            <person name="Wang C.C."/>
            <person name="Dunne R.L."/>
            <person name="Upcroft J.A."/>
            <person name="Upcroft P."/>
            <person name="White O."/>
            <person name="Salzberg S.L."/>
            <person name="Tang P."/>
            <person name="Chiu C.-H."/>
            <person name="Lee Y.-S."/>
            <person name="Embley T.M."/>
            <person name="Coombs G.H."/>
            <person name="Mottram J.C."/>
            <person name="Tachezy J."/>
            <person name="Fraser-Liggett C.M."/>
            <person name="Johnson P.J."/>
        </authorList>
    </citation>
    <scope>NUCLEOTIDE SEQUENCE [LARGE SCALE GENOMIC DNA]</scope>
    <source>
        <strain evidence="1">G3</strain>
    </source>
</reference>
<organism evidence="1 2">
    <name type="scientific">Trichomonas vaginalis (strain ATCC PRA-98 / G3)</name>
    <dbReference type="NCBI Taxonomy" id="412133"/>
    <lineage>
        <taxon>Eukaryota</taxon>
        <taxon>Metamonada</taxon>
        <taxon>Parabasalia</taxon>
        <taxon>Trichomonadida</taxon>
        <taxon>Trichomonadidae</taxon>
        <taxon>Trichomonas</taxon>
    </lineage>
</organism>
<dbReference type="KEGG" id="tva:4751347"/>
<keyword evidence="2" id="KW-1185">Reference proteome</keyword>
<proteinExistence type="predicted"/>
<sequence>MKLLNHVPSYNQLLNLKISNMDARGETSAIAYNNFISTQFNLITLSKIKNNITPYTKKKVIAKEKKYRHVVGNLVIECLDQINKYKAKLTQKIINMCALTFFEINSNILLIDCFDTHIYKFLVKESHLQKITRARAKLDQIEYIIQRLSVILDVLHSLPDCSDSLVSFNFGELITEHQNNTTSSEIKAIDAKIADFKQKISEENTIYSQIIQFYLSSDVNELSFNDIISFCRNSSQSSQEYCLLFDELISFAWQQKEYPFTTTKFTNLDKLRETTIADFIVGETDKTQIKNITESWKYYPVVQKIEELGFEISPRNMINILWDACSMIPKLINKSDAEFDQIFPIFAAAFSTAALSSRENLLSYIYDFANQSLGSPQASFIATYIETLNCLAKQY</sequence>
<evidence type="ECO:0000313" key="1">
    <source>
        <dbReference type="EMBL" id="EAX93626.1"/>
    </source>
</evidence>
<dbReference type="EMBL" id="DS113901">
    <property type="protein sequence ID" value="EAX93626.1"/>
    <property type="molecule type" value="Genomic_DNA"/>
</dbReference>
<dbReference type="AlphaFoldDB" id="A2FN98"/>
<dbReference type="Proteomes" id="UP000001542">
    <property type="component" value="Unassembled WGS sequence"/>
</dbReference>